<dbReference type="Proteomes" id="UP000243217">
    <property type="component" value="Unassembled WGS sequence"/>
</dbReference>
<reference evidence="2 3" key="1">
    <citation type="journal article" date="2014" name="Genome Biol. Evol.">
        <title>The secreted proteins of Achlya hypogyna and Thraustotheca clavata identify the ancestral oomycete secretome and reveal gene acquisitions by horizontal gene transfer.</title>
        <authorList>
            <person name="Misner I."/>
            <person name="Blouin N."/>
            <person name="Leonard G."/>
            <person name="Richards T.A."/>
            <person name="Lane C.E."/>
        </authorList>
    </citation>
    <scope>NUCLEOTIDE SEQUENCE [LARGE SCALE GENOMIC DNA]</scope>
    <source>
        <strain evidence="2 3">ATCC 34112</strain>
    </source>
</reference>
<evidence type="ECO:0000313" key="2">
    <source>
        <dbReference type="EMBL" id="OQR94948.1"/>
    </source>
</evidence>
<accession>A0A1V9ZAD1</accession>
<feature type="compositionally biased region" description="Low complexity" evidence="1">
    <location>
        <begin position="34"/>
        <end position="45"/>
    </location>
</feature>
<sequence>MTPIAMRRRSPNAATMPAKETLSAKYDSFFTKSTSSVSDSAPASPAMYPPLKPRGNSVPQVTLTTVSKHNKTRTLTVDLERPPLPMPNVAIDFNFQSIFNRIQQCMTKIDTIKKEIEAEQASMTS</sequence>
<dbReference type="AlphaFoldDB" id="A0A1V9ZAD1"/>
<gene>
    <name evidence="2" type="ORF">THRCLA_22199</name>
</gene>
<keyword evidence="3" id="KW-1185">Reference proteome</keyword>
<feature type="region of interest" description="Disordered" evidence="1">
    <location>
        <begin position="34"/>
        <end position="58"/>
    </location>
</feature>
<organism evidence="2 3">
    <name type="scientific">Thraustotheca clavata</name>
    <dbReference type="NCBI Taxonomy" id="74557"/>
    <lineage>
        <taxon>Eukaryota</taxon>
        <taxon>Sar</taxon>
        <taxon>Stramenopiles</taxon>
        <taxon>Oomycota</taxon>
        <taxon>Saprolegniomycetes</taxon>
        <taxon>Saprolegniales</taxon>
        <taxon>Achlyaceae</taxon>
        <taxon>Thraustotheca</taxon>
    </lineage>
</organism>
<protein>
    <submittedName>
        <fullName evidence="2">Uncharacterized protein</fullName>
    </submittedName>
</protein>
<comment type="caution">
    <text evidence="2">The sequence shown here is derived from an EMBL/GenBank/DDBJ whole genome shotgun (WGS) entry which is preliminary data.</text>
</comment>
<evidence type="ECO:0000313" key="3">
    <source>
        <dbReference type="Proteomes" id="UP000243217"/>
    </source>
</evidence>
<proteinExistence type="predicted"/>
<dbReference type="OrthoDB" id="68276at2759"/>
<dbReference type="EMBL" id="JNBS01002156">
    <property type="protein sequence ID" value="OQR94948.1"/>
    <property type="molecule type" value="Genomic_DNA"/>
</dbReference>
<name>A0A1V9ZAD1_9STRA</name>
<evidence type="ECO:0000256" key="1">
    <source>
        <dbReference type="SAM" id="MobiDB-lite"/>
    </source>
</evidence>